<feature type="region of interest" description="Disordered" evidence="1">
    <location>
        <begin position="1"/>
        <end position="21"/>
    </location>
</feature>
<reference evidence="3" key="1">
    <citation type="submission" date="2022-01" db="EMBL/GenBank/DDBJ databases">
        <title>Genome Sequence Resource for Two Populations of Ditylenchus destructor, the Migratory Endoparasitic Phytonematode.</title>
        <authorList>
            <person name="Zhang H."/>
            <person name="Lin R."/>
            <person name="Xie B."/>
        </authorList>
    </citation>
    <scope>NUCLEOTIDE SEQUENCE</scope>
    <source>
        <strain evidence="3">BazhouSP</strain>
    </source>
</reference>
<feature type="compositionally biased region" description="Polar residues" evidence="1">
    <location>
        <begin position="211"/>
        <end position="220"/>
    </location>
</feature>
<evidence type="ECO:0000313" key="3">
    <source>
        <dbReference type="EMBL" id="KAI1723298.1"/>
    </source>
</evidence>
<sequence>MKAKMTKGAKTAQKDDNSKLREKLEAMSWNELRAEAKTHDIKVTGKAAELIEKILAEAQNGIDENPSQQKQETNEKVNTTTNREEATRQENVNNTFREQLEALSWNDLRKEAKNRGVKTVGKAVDLIERILEKVQQNADENNDNQNADMTIKTDAPHNTSIGAPSTDELAEANELEQSKRNNPNLRSKQVQKENSSSEEENNANTNENGDPLNTTFTIETNVPDPDEKQGSFLTEDNSPASERKSRKRSNTSFLSNDKSASQLQTTGNKVSTTPANEISKIQSPNASQTPATTNRSAKLKNLISSSSKQRSSISVTSPSKALSQTSFPSSDNSFREVASAKRKPASITAATNKSNLNSVSPSSSKSLVTKKTLTTPKNTISTSTRTPRPIPKENLSSSIAENLPQASFLTSENNDSQIHPSLVMQMDTTPENLTGTKLTSPKKTHSGLLGSAILNSAVSRRSTSTRISASASQSSNMTQQTTENNDEKKTPLNFDSGRRSILTRTRKSTSALTPVVDEPPAKTPRLSRMLDQKTENVPAMENNHSALISPRSSTTKYIATTTPSIANAEEESLVKTPQPQEEIENHSLDLKMSLSGNRRSRVSSPRKSVRNRIQTPYHVSKAINVSSSRISRSSKRLQENVQNGSIAESCQSGSVSFEASTKVLNTTRQGEENIVSTPSGSFRSHGASSLKRTLNSAFKRSTAVTQKNVEDVFYASDVNQGSSKQSISVQRSTRKSVSFSSPFASPAKGSLITAQQTPGKPKELAQIDLAIDETADDPEKNASTSKGILGLNRFAKQHEKHFGLMPSILDTETKLKERHAKNSSVPDYVKRLASPKKTLVNRIVTRKSSASITPTLDEPPTKIRRSSVNRKEIADNTPSISENRPSKLVPPKKILRERNSTHNYAATFDEPVPSNELSFKFGDAEVSDMPKIQRPFNRSTTGFVSRLKTPKPVSVKRLTMRTPQENRRTPTVRLATEPVMSERLERLATPKNMNSGNRSMFTKSAEVRPKYTPYTGRFMYKDTSKMSAKELEEYNRNKRQNPNLMAHDFFHSSQ</sequence>
<dbReference type="SMART" id="SM00513">
    <property type="entry name" value="SAP"/>
    <property type="match status" value="2"/>
</dbReference>
<evidence type="ECO:0000313" key="4">
    <source>
        <dbReference type="Proteomes" id="UP001201812"/>
    </source>
</evidence>
<dbReference type="PROSITE" id="PS50800">
    <property type="entry name" value="SAP"/>
    <property type="match status" value="1"/>
</dbReference>
<feature type="region of interest" description="Disordered" evidence="1">
    <location>
        <begin position="852"/>
        <end position="888"/>
    </location>
</feature>
<feature type="region of interest" description="Disordered" evidence="1">
    <location>
        <begin position="739"/>
        <end position="761"/>
    </location>
</feature>
<feature type="domain" description="SAP" evidence="2">
    <location>
        <begin position="100"/>
        <end position="134"/>
    </location>
</feature>
<evidence type="ECO:0000259" key="2">
    <source>
        <dbReference type="PROSITE" id="PS50800"/>
    </source>
</evidence>
<feature type="region of interest" description="Disordered" evidence="1">
    <location>
        <begin position="137"/>
        <end position="396"/>
    </location>
</feature>
<feature type="compositionally biased region" description="Low complexity" evidence="1">
    <location>
        <begin position="458"/>
        <end position="482"/>
    </location>
</feature>
<feature type="compositionally biased region" description="Low complexity" evidence="1">
    <location>
        <begin position="304"/>
        <end position="317"/>
    </location>
</feature>
<dbReference type="Proteomes" id="UP001201812">
    <property type="component" value="Unassembled WGS sequence"/>
</dbReference>
<feature type="region of interest" description="Disordered" evidence="1">
    <location>
        <begin position="668"/>
        <end position="688"/>
    </location>
</feature>
<protein>
    <recommendedName>
        <fullName evidence="2">SAP domain-containing protein</fullName>
    </recommendedName>
</protein>
<dbReference type="EMBL" id="JAKKPZ010000003">
    <property type="protein sequence ID" value="KAI1723298.1"/>
    <property type="molecule type" value="Genomic_DNA"/>
</dbReference>
<accession>A0AAD4NF17</accession>
<feature type="region of interest" description="Disordered" evidence="1">
    <location>
        <begin position="458"/>
        <end position="495"/>
    </location>
</feature>
<evidence type="ECO:0000256" key="1">
    <source>
        <dbReference type="SAM" id="MobiDB-lite"/>
    </source>
</evidence>
<dbReference type="InterPro" id="IPR036361">
    <property type="entry name" value="SAP_dom_sf"/>
</dbReference>
<organism evidence="3 4">
    <name type="scientific">Ditylenchus destructor</name>
    <dbReference type="NCBI Taxonomy" id="166010"/>
    <lineage>
        <taxon>Eukaryota</taxon>
        <taxon>Metazoa</taxon>
        <taxon>Ecdysozoa</taxon>
        <taxon>Nematoda</taxon>
        <taxon>Chromadorea</taxon>
        <taxon>Rhabditida</taxon>
        <taxon>Tylenchina</taxon>
        <taxon>Tylenchomorpha</taxon>
        <taxon>Sphaerularioidea</taxon>
        <taxon>Anguinidae</taxon>
        <taxon>Anguininae</taxon>
        <taxon>Ditylenchus</taxon>
    </lineage>
</organism>
<feature type="compositionally biased region" description="Polar residues" evidence="1">
    <location>
        <begin position="231"/>
        <end position="240"/>
    </location>
</feature>
<feature type="compositionally biased region" description="Basic and acidic residues" evidence="1">
    <location>
        <begin position="12"/>
        <end position="21"/>
    </location>
</feature>
<feature type="region of interest" description="Disordered" evidence="1">
    <location>
        <begin position="59"/>
        <end position="90"/>
    </location>
</feature>
<feature type="compositionally biased region" description="Polar residues" evidence="1">
    <location>
        <begin position="250"/>
        <end position="296"/>
    </location>
</feature>
<name>A0AAD4NF17_9BILA</name>
<gene>
    <name evidence="3" type="ORF">DdX_03452</name>
</gene>
<feature type="compositionally biased region" description="Low complexity" evidence="1">
    <location>
        <begin position="137"/>
        <end position="148"/>
    </location>
</feature>
<feature type="compositionally biased region" description="Low complexity" evidence="1">
    <location>
        <begin position="739"/>
        <end position="750"/>
    </location>
</feature>
<comment type="caution">
    <text evidence="3">The sequence shown here is derived from an EMBL/GenBank/DDBJ whole genome shotgun (WGS) entry which is preliminary data.</text>
</comment>
<feature type="compositionally biased region" description="Low complexity" evidence="1">
    <location>
        <begin position="352"/>
        <end position="379"/>
    </location>
</feature>
<dbReference type="AlphaFoldDB" id="A0AAD4NF17"/>
<dbReference type="Gene3D" id="1.10.720.30">
    <property type="entry name" value="SAP domain"/>
    <property type="match status" value="2"/>
</dbReference>
<feature type="compositionally biased region" description="Polar residues" evidence="1">
    <location>
        <begin position="65"/>
        <end position="81"/>
    </location>
</feature>
<proteinExistence type="predicted"/>
<dbReference type="InterPro" id="IPR003034">
    <property type="entry name" value="SAP_dom"/>
</dbReference>
<keyword evidence="4" id="KW-1185">Reference proteome</keyword>
<feature type="compositionally biased region" description="Polar residues" evidence="1">
    <location>
        <begin position="318"/>
        <end position="332"/>
    </location>
</feature>